<keyword evidence="2" id="KW-1185">Reference proteome</keyword>
<evidence type="ECO:0000313" key="1">
    <source>
        <dbReference type="EMBL" id="MED6217121.1"/>
    </source>
</evidence>
<accession>A0ABU6Z5T0</accession>
<name>A0ABU6Z5T0_9FABA</name>
<protein>
    <submittedName>
        <fullName evidence="1">Uncharacterized protein</fullName>
    </submittedName>
</protein>
<reference evidence="1 2" key="1">
    <citation type="journal article" date="2023" name="Plants (Basel)">
        <title>Bridging the Gap: Combining Genomics and Transcriptomics Approaches to Understand Stylosanthes scabra, an Orphan Legume from the Brazilian Caatinga.</title>
        <authorList>
            <person name="Ferreira-Neto J.R.C."/>
            <person name="da Silva M.D."/>
            <person name="Binneck E."/>
            <person name="de Melo N.F."/>
            <person name="da Silva R.H."/>
            <person name="de Melo A.L.T.M."/>
            <person name="Pandolfi V."/>
            <person name="Bustamante F.O."/>
            <person name="Brasileiro-Vidal A.C."/>
            <person name="Benko-Iseppon A.M."/>
        </authorList>
    </citation>
    <scope>NUCLEOTIDE SEQUENCE [LARGE SCALE GENOMIC DNA]</scope>
    <source>
        <tissue evidence="1">Leaves</tissue>
    </source>
</reference>
<sequence>MKKRYTQVFSKIRSKAYTKSITEFNSPIESHILRKDTIRNMLVIGGFWGGRYRGNLGRIYRRKMALKNFRINLPADFKIPRTLTPPNPISLPKPQPCSAVLVGPVADRTRRCRPHCSPKSLSPPPAPPPKSRCCIPLPISPDVVPQPGASSCRL</sequence>
<comment type="caution">
    <text evidence="1">The sequence shown here is derived from an EMBL/GenBank/DDBJ whole genome shotgun (WGS) entry which is preliminary data.</text>
</comment>
<dbReference type="EMBL" id="JASCZI010271900">
    <property type="protein sequence ID" value="MED6217121.1"/>
    <property type="molecule type" value="Genomic_DNA"/>
</dbReference>
<proteinExistence type="predicted"/>
<gene>
    <name evidence="1" type="ORF">PIB30_014783</name>
</gene>
<organism evidence="1 2">
    <name type="scientific">Stylosanthes scabra</name>
    <dbReference type="NCBI Taxonomy" id="79078"/>
    <lineage>
        <taxon>Eukaryota</taxon>
        <taxon>Viridiplantae</taxon>
        <taxon>Streptophyta</taxon>
        <taxon>Embryophyta</taxon>
        <taxon>Tracheophyta</taxon>
        <taxon>Spermatophyta</taxon>
        <taxon>Magnoliopsida</taxon>
        <taxon>eudicotyledons</taxon>
        <taxon>Gunneridae</taxon>
        <taxon>Pentapetalae</taxon>
        <taxon>rosids</taxon>
        <taxon>fabids</taxon>
        <taxon>Fabales</taxon>
        <taxon>Fabaceae</taxon>
        <taxon>Papilionoideae</taxon>
        <taxon>50 kb inversion clade</taxon>
        <taxon>dalbergioids sensu lato</taxon>
        <taxon>Dalbergieae</taxon>
        <taxon>Pterocarpus clade</taxon>
        <taxon>Stylosanthes</taxon>
    </lineage>
</organism>
<dbReference type="Proteomes" id="UP001341840">
    <property type="component" value="Unassembled WGS sequence"/>
</dbReference>
<evidence type="ECO:0000313" key="2">
    <source>
        <dbReference type="Proteomes" id="UP001341840"/>
    </source>
</evidence>